<sequence length="422" mass="48049">MKYVKLFFFSLLLTLNAQAQQQNDLIIKNINVIAMTNSEVLKNTSVLFSNGKIKAIADFKELPKNKKTIILNGKGKFLMPGLAEMHSHLPISSKVDTLLMENVAAGITRLRIMNTNTPLVALKNRLESNSSTISPKLYYSHSITRDIDYNAAQFDSLMITIKKNNFDFIKVLSVANEVVFDNLMQAANKHQVIVCGHFPVGVHIEKVLTSGYKSIEHLAGYDKITNTSELGKIIELTKEKEVYNCPTLDWDLMSKNLQYPNEYKNRLVYNNAPKQYVNQWETKYKADLLKQGIATVLLNQQKNQPIFEYKQKILKQLSDNNCLLLMGSDPSTFFQMNGFNLHQEMYNWSQAGIDNFSILKAATITPARFFNEEQLWGTIEVGKTADAIMLEKNPLDDIRNITTVEMTIINGKTYLKKNLVKK</sequence>
<evidence type="ECO:0000256" key="1">
    <source>
        <dbReference type="SAM" id="SignalP"/>
    </source>
</evidence>
<keyword evidence="4" id="KW-1185">Reference proteome</keyword>
<evidence type="ECO:0000259" key="2">
    <source>
        <dbReference type="Pfam" id="PF01979"/>
    </source>
</evidence>
<feature type="domain" description="Amidohydrolase-related" evidence="2">
    <location>
        <begin position="77"/>
        <end position="413"/>
    </location>
</feature>
<evidence type="ECO:0000313" key="4">
    <source>
        <dbReference type="Proteomes" id="UP000629963"/>
    </source>
</evidence>
<dbReference type="InterPro" id="IPR032466">
    <property type="entry name" value="Metal_Hydrolase"/>
</dbReference>
<dbReference type="InterPro" id="IPR006680">
    <property type="entry name" value="Amidohydro-rel"/>
</dbReference>
<reference evidence="3 4" key="1">
    <citation type="submission" date="2020-08" db="EMBL/GenBank/DDBJ databases">
        <title>Description of novel Flavobacterium F-380 isolate.</title>
        <authorList>
            <person name="Saticioglu I.B."/>
            <person name="Duman M."/>
            <person name="Altun S."/>
        </authorList>
    </citation>
    <scope>NUCLEOTIDE SEQUENCE [LARGE SCALE GENOMIC DNA]</scope>
    <source>
        <strain evidence="3 4">F-380</strain>
    </source>
</reference>
<dbReference type="Pfam" id="PF01979">
    <property type="entry name" value="Amidohydro_1"/>
    <property type="match status" value="1"/>
</dbReference>
<proteinExistence type="predicted"/>
<name>A0ABR7JAA6_9FLAO</name>
<dbReference type="EMBL" id="JACRUJ010000005">
    <property type="protein sequence ID" value="MBC5842471.1"/>
    <property type="molecule type" value="Genomic_DNA"/>
</dbReference>
<evidence type="ECO:0000313" key="3">
    <source>
        <dbReference type="EMBL" id="MBC5842471.1"/>
    </source>
</evidence>
<organism evidence="3 4">
    <name type="scientific">Flavobacterium kayseriense</name>
    <dbReference type="NCBI Taxonomy" id="2764714"/>
    <lineage>
        <taxon>Bacteria</taxon>
        <taxon>Pseudomonadati</taxon>
        <taxon>Bacteroidota</taxon>
        <taxon>Flavobacteriia</taxon>
        <taxon>Flavobacteriales</taxon>
        <taxon>Flavobacteriaceae</taxon>
        <taxon>Flavobacterium</taxon>
    </lineage>
</organism>
<dbReference type="PANTHER" id="PTHR43135">
    <property type="entry name" value="ALPHA-D-RIBOSE 1-METHYLPHOSPHONATE 5-TRIPHOSPHATE DIPHOSPHATASE"/>
    <property type="match status" value="1"/>
</dbReference>
<gene>
    <name evidence="3" type="ORF">H8R23_13725</name>
</gene>
<accession>A0ABR7JAA6</accession>
<comment type="caution">
    <text evidence="3">The sequence shown here is derived from an EMBL/GenBank/DDBJ whole genome shotgun (WGS) entry which is preliminary data.</text>
</comment>
<dbReference type="SUPFAM" id="SSF51338">
    <property type="entry name" value="Composite domain of metallo-dependent hydrolases"/>
    <property type="match status" value="1"/>
</dbReference>
<dbReference type="Proteomes" id="UP000629963">
    <property type="component" value="Unassembled WGS sequence"/>
</dbReference>
<feature type="signal peptide" evidence="1">
    <location>
        <begin position="1"/>
        <end position="19"/>
    </location>
</feature>
<dbReference type="SUPFAM" id="SSF51556">
    <property type="entry name" value="Metallo-dependent hydrolases"/>
    <property type="match status" value="1"/>
</dbReference>
<dbReference type="PANTHER" id="PTHR43135:SF3">
    <property type="entry name" value="ALPHA-D-RIBOSE 1-METHYLPHOSPHONATE 5-TRIPHOSPHATE DIPHOSPHATASE"/>
    <property type="match status" value="1"/>
</dbReference>
<keyword evidence="1" id="KW-0732">Signal</keyword>
<dbReference type="Gene3D" id="2.30.40.10">
    <property type="entry name" value="Urease, subunit C, domain 1"/>
    <property type="match status" value="2"/>
</dbReference>
<dbReference type="InterPro" id="IPR011059">
    <property type="entry name" value="Metal-dep_hydrolase_composite"/>
</dbReference>
<dbReference type="RefSeq" id="WP_187010968.1">
    <property type="nucleotide sequence ID" value="NZ_JACRUI010000005.1"/>
</dbReference>
<dbReference type="Gene3D" id="3.20.20.140">
    <property type="entry name" value="Metal-dependent hydrolases"/>
    <property type="match status" value="1"/>
</dbReference>
<dbReference type="InterPro" id="IPR051781">
    <property type="entry name" value="Metallo-dep_Hydrolase"/>
</dbReference>
<protein>
    <submittedName>
        <fullName evidence="3">Amidohydrolase family protein</fullName>
    </submittedName>
</protein>
<feature type="chain" id="PRO_5047130353" evidence="1">
    <location>
        <begin position="20"/>
        <end position="422"/>
    </location>
</feature>